<feature type="domain" description="HTH LytTR-type" evidence="3">
    <location>
        <begin position="144"/>
        <end position="235"/>
    </location>
</feature>
<dbReference type="Gene3D" id="3.40.50.2300">
    <property type="match status" value="1"/>
</dbReference>
<evidence type="ECO:0000256" key="1">
    <source>
        <dbReference type="PROSITE-ProRule" id="PRU00169"/>
    </source>
</evidence>
<dbReference type="InterPro" id="IPR001789">
    <property type="entry name" value="Sig_transdc_resp-reg_receiver"/>
</dbReference>
<feature type="modified residue" description="4-aspartylphosphate" evidence="1">
    <location>
        <position position="57"/>
    </location>
</feature>
<dbReference type="PROSITE" id="PS50930">
    <property type="entry name" value="HTH_LYTTR"/>
    <property type="match status" value="1"/>
</dbReference>
<dbReference type="InterPro" id="IPR007492">
    <property type="entry name" value="LytTR_DNA-bd_dom"/>
</dbReference>
<dbReference type="PROSITE" id="PS50110">
    <property type="entry name" value="RESPONSE_REGULATORY"/>
    <property type="match status" value="1"/>
</dbReference>
<dbReference type="Pfam" id="PF00072">
    <property type="entry name" value="Response_reg"/>
    <property type="match status" value="1"/>
</dbReference>
<dbReference type="InterPro" id="IPR046947">
    <property type="entry name" value="LytR-like"/>
</dbReference>
<evidence type="ECO:0000313" key="5">
    <source>
        <dbReference type="Proteomes" id="UP000051950"/>
    </source>
</evidence>
<reference evidence="4 5" key="1">
    <citation type="submission" date="2015-11" db="EMBL/GenBank/DDBJ databases">
        <title>Sequence of Pedobacter ginsenosidimutans.</title>
        <authorList>
            <person name="Carson E."/>
            <person name="Keyser V."/>
            <person name="Newman J."/>
            <person name="Miller J."/>
        </authorList>
    </citation>
    <scope>NUCLEOTIDE SEQUENCE [LARGE SCALE GENOMIC DNA]</scope>
    <source>
        <strain evidence="4 5">KACC 14530</strain>
    </source>
</reference>
<keyword evidence="5" id="KW-1185">Reference proteome</keyword>
<sequence>MAKTLKCVVIDDEPLAAALIKSYVEASDNLEIGSVFEDAIAASEYLNNHETDLLFLDINMPDITGIDLFKSLKNKPMLIFTTAYKNFAFEGFELEAIDYLLKPIDYPRFKKAVNKAKEFYSYQNNKQATDFVESIFVHSEYKLIKINLPDILFVESLEDYVKIHLQGSRMVLTLMPLKKMMDKLPADRFKRIHRSFVVSIQKIKAIHNRKIELITGEILPVSDSYADVINEWKKS</sequence>
<name>A0A0T5VV96_9SPHI</name>
<dbReference type="Pfam" id="PF04397">
    <property type="entry name" value="LytTR"/>
    <property type="match status" value="1"/>
</dbReference>
<dbReference type="Gene3D" id="2.40.50.1020">
    <property type="entry name" value="LytTr DNA-binding domain"/>
    <property type="match status" value="1"/>
</dbReference>
<dbReference type="GO" id="GO:0003677">
    <property type="term" value="F:DNA binding"/>
    <property type="evidence" value="ECO:0007669"/>
    <property type="project" value="InterPro"/>
</dbReference>
<evidence type="ECO:0000259" key="3">
    <source>
        <dbReference type="PROSITE" id="PS50930"/>
    </source>
</evidence>
<gene>
    <name evidence="4" type="ORF">ASU31_05475</name>
</gene>
<accession>A0A0T5VV96</accession>
<dbReference type="OrthoDB" id="9787344at2"/>
<dbReference type="STRING" id="687842.ASU31_05475"/>
<evidence type="ECO:0000259" key="2">
    <source>
        <dbReference type="PROSITE" id="PS50110"/>
    </source>
</evidence>
<dbReference type="AlphaFoldDB" id="A0A0T5VV96"/>
<dbReference type="EMBL" id="LMZQ01000003">
    <property type="protein sequence ID" value="KRT17125.1"/>
    <property type="molecule type" value="Genomic_DNA"/>
</dbReference>
<dbReference type="Proteomes" id="UP000051950">
    <property type="component" value="Unassembled WGS sequence"/>
</dbReference>
<feature type="domain" description="Response regulatory" evidence="2">
    <location>
        <begin position="6"/>
        <end position="117"/>
    </location>
</feature>
<protein>
    <submittedName>
        <fullName evidence="4">Two-component system response regulator</fullName>
    </submittedName>
</protein>
<comment type="caution">
    <text evidence="4">The sequence shown here is derived from an EMBL/GenBank/DDBJ whole genome shotgun (WGS) entry which is preliminary data.</text>
</comment>
<proteinExistence type="predicted"/>
<dbReference type="PANTHER" id="PTHR37299:SF1">
    <property type="entry name" value="STAGE 0 SPORULATION PROTEIN A HOMOLOG"/>
    <property type="match status" value="1"/>
</dbReference>
<evidence type="ECO:0000313" key="4">
    <source>
        <dbReference type="EMBL" id="KRT17125.1"/>
    </source>
</evidence>
<keyword evidence="1" id="KW-0597">Phosphoprotein</keyword>
<dbReference type="InterPro" id="IPR011006">
    <property type="entry name" value="CheY-like_superfamily"/>
</dbReference>
<dbReference type="SMART" id="SM00448">
    <property type="entry name" value="REC"/>
    <property type="match status" value="1"/>
</dbReference>
<dbReference type="RefSeq" id="WP_057931369.1">
    <property type="nucleotide sequence ID" value="NZ_LMZQ01000003.1"/>
</dbReference>
<organism evidence="4 5">
    <name type="scientific">Pedobacter ginsenosidimutans</name>
    <dbReference type="NCBI Taxonomy" id="687842"/>
    <lineage>
        <taxon>Bacteria</taxon>
        <taxon>Pseudomonadati</taxon>
        <taxon>Bacteroidota</taxon>
        <taxon>Sphingobacteriia</taxon>
        <taxon>Sphingobacteriales</taxon>
        <taxon>Sphingobacteriaceae</taxon>
        <taxon>Pedobacter</taxon>
    </lineage>
</organism>
<dbReference type="SMART" id="SM00850">
    <property type="entry name" value="LytTR"/>
    <property type="match status" value="1"/>
</dbReference>
<dbReference type="GO" id="GO:0000156">
    <property type="term" value="F:phosphorelay response regulator activity"/>
    <property type="evidence" value="ECO:0007669"/>
    <property type="project" value="InterPro"/>
</dbReference>
<dbReference type="SUPFAM" id="SSF52172">
    <property type="entry name" value="CheY-like"/>
    <property type="match status" value="1"/>
</dbReference>
<dbReference type="PANTHER" id="PTHR37299">
    <property type="entry name" value="TRANSCRIPTIONAL REGULATOR-RELATED"/>
    <property type="match status" value="1"/>
</dbReference>